<keyword evidence="4 5" id="KW-0067">ATP-binding</keyword>
<dbReference type="Pfam" id="PF00069">
    <property type="entry name" value="Pkinase"/>
    <property type="match status" value="1"/>
</dbReference>
<organism evidence="8 9">
    <name type="scientific">Cuscuta epithymum</name>
    <dbReference type="NCBI Taxonomy" id="186058"/>
    <lineage>
        <taxon>Eukaryota</taxon>
        <taxon>Viridiplantae</taxon>
        <taxon>Streptophyta</taxon>
        <taxon>Embryophyta</taxon>
        <taxon>Tracheophyta</taxon>
        <taxon>Spermatophyta</taxon>
        <taxon>Magnoliopsida</taxon>
        <taxon>eudicotyledons</taxon>
        <taxon>Gunneridae</taxon>
        <taxon>Pentapetalae</taxon>
        <taxon>asterids</taxon>
        <taxon>lamiids</taxon>
        <taxon>Solanales</taxon>
        <taxon>Convolvulaceae</taxon>
        <taxon>Cuscuteae</taxon>
        <taxon>Cuscuta</taxon>
        <taxon>Cuscuta subgen. Cuscuta</taxon>
    </lineage>
</organism>
<dbReference type="InterPro" id="IPR011009">
    <property type="entry name" value="Kinase-like_dom_sf"/>
</dbReference>
<reference evidence="8" key="1">
    <citation type="submission" date="2022-07" db="EMBL/GenBank/DDBJ databases">
        <authorList>
            <person name="Macas J."/>
            <person name="Novak P."/>
            <person name="Neumann P."/>
        </authorList>
    </citation>
    <scope>NUCLEOTIDE SEQUENCE</scope>
</reference>
<evidence type="ECO:0000256" key="5">
    <source>
        <dbReference type="PROSITE-ProRule" id="PRU10141"/>
    </source>
</evidence>
<protein>
    <recommendedName>
        <fullName evidence="7">Protein kinase domain-containing protein</fullName>
    </recommendedName>
</protein>
<comment type="similarity">
    <text evidence="6">Belongs to the protein kinase superfamily.</text>
</comment>
<evidence type="ECO:0000256" key="1">
    <source>
        <dbReference type="ARBA" id="ARBA00022679"/>
    </source>
</evidence>
<dbReference type="AlphaFoldDB" id="A0AAV0CSK6"/>
<dbReference type="SMART" id="SM00220">
    <property type="entry name" value="S_TKc"/>
    <property type="match status" value="1"/>
</dbReference>
<evidence type="ECO:0000313" key="8">
    <source>
        <dbReference type="EMBL" id="CAH9081668.1"/>
    </source>
</evidence>
<evidence type="ECO:0000256" key="2">
    <source>
        <dbReference type="ARBA" id="ARBA00022741"/>
    </source>
</evidence>
<feature type="domain" description="Protein kinase" evidence="7">
    <location>
        <begin position="19"/>
        <end position="287"/>
    </location>
</feature>
<evidence type="ECO:0000256" key="4">
    <source>
        <dbReference type="ARBA" id="ARBA00022840"/>
    </source>
</evidence>
<name>A0AAV0CSK6_9ASTE</name>
<gene>
    <name evidence="8" type="ORF">CEPIT_LOCUS7798</name>
</gene>
<dbReference type="PROSITE" id="PS00108">
    <property type="entry name" value="PROTEIN_KINASE_ST"/>
    <property type="match status" value="1"/>
</dbReference>
<dbReference type="PROSITE" id="PS00107">
    <property type="entry name" value="PROTEIN_KINASE_ATP"/>
    <property type="match status" value="1"/>
</dbReference>
<evidence type="ECO:0000313" key="9">
    <source>
        <dbReference type="Proteomes" id="UP001152523"/>
    </source>
</evidence>
<dbReference type="Proteomes" id="UP001152523">
    <property type="component" value="Unassembled WGS sequence"/>
</dbReference>
<evidence type="ECO:0000256" key="6">
    <source>
        <dbReference type="RuleBase" id="RU000304"/>
    </source>
</evidence>
<keyword evidence="3" id="KW-0418">Kinase</keyword>
<dbReference type="GO" id="GO:0004674">
    <property type="term" value="F:protein serine/threonine kinase activity"/>
    <property type="evidence" value="ECO:0007669"/>
    <property type="project" value="UniProtKB-KW"/>
</dbReference>
<dbReference type="PANTHER" id="PTHR48011">
    <property type="entry name" value="CCR4-NOT TRANSCRIPTIONAL COMPLEX SUBUNIT CAF120-RELATED"/>
    <property type="match status" value="1"/>
</dbReference>
<feature type="binding site" evidence="5">
    <location>
        <position position="48"/>
    </location>
    <ligand>
        <name>ATP</name>
        <dbReference type="ChEBI" id="CHEBI:30616"/>
    </ligand>
</feature>
<dbReference type="InterPro" id="IPR000719">
    <property type="entry name" value="Prot_kinase_dom"/>
</dbReference>
<evidence type="ECO:0000259" key="7">
    <source>
        <dbReference type="PROSITE" id="PS50011"/>
    </source>
</evidence>
<dbReference type="CDD" id="cd06606">
    <property type="entry name" value="STKc_MAPKKK"/>
    <property type="match status" value="1"/>
</dbReference>
<keyword evidence="2 5" id="KW-0547">Nucleotide-binding</keyword>
<keyword evidence="9" id="KW-1185">Reference proteome</keyword>
<dbReference type="InterPro" id="IPR017441">
    <property type="entry name" value="Protein_kinase_ATP_BS"/>
</dbReference>
<keyword evidence="1" id="KW-0808">Transferase</keyword>
<dbReference type="Gene3D" id="1.10.510.10">
    <property type="entry name" value="Transferase(Phosphotransferase) domain 1"/>
    <property type="match status" value="1"/>
</dbReference>
<sequence length="354" mass="39305">MSSGNCSSRPCLYQGPVEWVKGKAVGCGSHGNIHLAMNKSNGSLFVIKSTESKLGIQCLEKEAQILESLDSPHIVKCLGKEVCKGTRELNLFMEYMAGGSLADVMDQFGGKLDETVIRLYTREILLGLKYLHGNGIVHCDLKCKNILLGSSGELKLADFGLSQRTTRDSLRFPPFLGGRESLRFPPFFGGSPLWMAPETLRNEGICCASDIWSLGCTVIEMATGQLPWAGKISNNPTAALLRIACSEDKPNFPTHFSKEGLDFLEKCLDRDPRRRWKAEELLHHPFVSPKSKVNVECTSSPYSSSSPASVLDKTVFPEDEDEPSPHVKMPFSVLCEKIRFEEEQQQSEDWITVR</sequence>
<proteinExistence type="inferred from homology"/>
<evidence type="ECO:0000256" key="3">
    <source>
        <dbReference type="ARBA" id="ARBA00022777"/>
    </source>
</evidence>
<dbReference type="PROSITE" id="PS50011">
    <property type="entry name" value="PROTEIN_KINASE_DOM"/>
    <property type="match status" value="1"/>
</dbReference>
<dbReference type="InterPro" id="IPR008271">
    <property type="entry name" value="Ser/Thr_kinase_AS"/>
</dbReference>
<dbReference type="SUPFAM" id="SSF56112">
    <property type="entry name" value="Protein kinase-like (PK-like)"/>
    <property type="match status" value="1"/>
</dbReference>
<keyword evidence="6" id="KW-0723">Serine/threonine-protein kinase</keyword>
<comment type="caution">
    <text evidence="8">The sequence shown here is derived from an EMBL/GenBank/DDBJ whole genome shotgun (WGS) entry which is preliminary data.</text>
</comment>
<dbReference type="InterPro" id="IPR052751">
    <property type="entry name" value="Plant_MAPKKK"/>
</dbReference>
<dbReference type="GO" id="GO:0007165">
    <property type="term" value="P:signal transduction"/>
    <property type="evidence" value="ECO:0007669"/>
    <property type="project" value="TreeGrafter"/>
</dbReference>
<dbReference type="GO" id="GO:0005524">
    <property type="term" value="F:ATP binding"/>
    <property type="evidence" value="ECO:0007669"/>
    <property type="project" value="UniProtKB-UniRule"/>
</dbReference>
<dbReference type="EMBL" id="CAMAPF010000036">
    <property type="protein sequence ID" value="CAH9081668.1"/>
    <property type="molecule type" value="Genomic_DNA"/>
</dbReference>
<dbReference type="PANTHER" id="PTHR48011:SF5">
    <property type="entry name" value="PROTEIN KINASE DOMAIN-CONTAINING PROTEIN"/>
    <property type="match status" value="1"/>
</dbReference>
<accession>A0AAV0CSK6</accession>